<dbReference type="PhylomeDB" id="A0A0G4H3K0"/>
<sequence length="709" mass="78770">MRRTGRIVLEGLNCQSSWQHRSHLSDSRREGSMEAGASHHDNDQGTEQAAKGVEFVTMLSQMLVAVQAAPPQLIMDEPLQSLYQQLSDALDDAKAAVSRGFSTLQTIRFQHDPRLEGNLFRLVQRGDIPAYNDGPAQYRISPLELSHVMSFSPPWQLGHRLLSKGTMQLSPSSTGRYAIHWADDDARMWDRMPHNVARRLGRRLVNLKTLVVRYPSGDPSWSHVAWVSIVEGHVEGREALARRERRQRASSTGEPITKQHGPTDKGSLHTIIFEGLAARPPARFTHSTYFPDLYTTALPALITIPALTTIVGLHGQQVWDIYVRQWRMPALERLTGDWRDRNGCLAGMFIPTSERLKCLDVCTSMGVMAAVLPTVKRPAALETIGTLEIQLSCGFALAFDLDRLRDLLVRHKCRSIRSIPFVLEIEIDKSTVDSHEMQLHLHLPATVPASPSPLFTNTFSRIASRATTVEWKVDASRPEELVLLDIPTRAEMDLFHTLHFPSAHTVEVSVSPLGATAAPLPTPAVLHNMSADAFPAARRLHVDGRGAWEVGSLLVTKMPQLDRVAVFSVSSDSSRVTTTDVVAMLRAAGPEKALIEMSITADVDGVGGEELMWGNEKDQLPEIETVRLRLYVANAGAGVGVLSSVESILTVRGIRELRIAFRAADRDIGVLREIRKEYFRRFPGGKTGSFHTSSHDTQPSLELCFRRRK</sequence>
<evidence type="ECO:0000313" key="2">
    <source>
        <dbReference type="EMBL" id="CEM38287.1"/>
    </source>
</evidence>
<dbReference type="EMBL" id="CDMY01000979">
    <property type="protein sequence ID" value="CEM38287.1"/>
    <property type="molecule type" value="Genomic_DNA"/>
</dbReference>
<gene>
    <name evidence="2" type="ORF">Vbra_22892</name>
</gene>
<protein>
    <submittedName>
        <fullName evidence="2">Uncharacterized protein</fullName>
    </submittedName>
</protein>
<proteinExistence type="predicted"/>
<dbReference type="AlphaFoldDB" id="A0A0G4H3K0"/>
<keyword evidence="3" id="KW-1185">Reference proteome</keyword>
<organism evidence="2 3">
    <name type="scientific">Vitrella brassicaformis (strain CCMP3155)</name>
    <dbReference type="NCBI Taxonomy" id="1169540"/>
    <lineage>
        <taxon>Eukaryota</taxon>
        <taxon>Sar</taxon>
        <taxon>Alveolata</taxon>
        <taxon>Colpodellida</taxon>
        <taxon>Vitrellaceae</taxon>
        <taxon>Vitrella</taxon>
    </lineage>
</organism>
<feature type="region of interest" description="Disordered" evidence="1">
    <location>
        <begin position="240"/>
        <end position="265"/>
    </location>
</feature>
<name>A0A0G4H3K0_VITBC</name>
<reference evidence="2 3" key="1">
    <citation type="submission" date="2014-11" db="EMBL/GenBank/DDBJ databases">
        <authorList>
            <person name="Zhu J."/>
            <person name="Qi W."/>
            <person name="Song R."/>
        </authorList>
    </citation>
    <scope>NUCLEOTIDE SEQUENCE [LARGE SCALE GENOMIC DNA]</scope>
</reference>
<dbReference type="InParanoid" id="A0A0G4H3K0"/>
<dbReference type="VEuPathDB" id="CryptoDB:Vbra_22892"/>
<evidence type="ECO:0000256" key="1">
    <source>
        <dbReference type="SAM" id="MobiDB-lite"/>
    </source>
</evidence>
<feature type="compositionally biased region" description="Basic and acidic residues" evidence="1">
    <location>
        <begin position="23"/>
        <end position="43"/>
    </location>
</feature>
<dbReference type="Proteomes" id="UP000041254">
    <property type="component" value="Unassembled WGS sequence"/>
</dbReference>
<feature type="region of interest" description="Disordered" evidence="1">
    <location>
        <begin position="19"/>
        <end position="45"/>
    </location>
</feature>
<accession>A0A0G4H3K0</accession>
<evidence type="ECO:0000313" key="3">
    <source>
        <dbReference type="Proteomes" id="UP000041254"/>
    </source>
</evidence>